<dbReference type="AlphaFoldDB" id="A0A1H9NIE6"/>
<proteinExistence type="predicted"/>
<evidence type="ECO:0000313" key="1">
    <source>
        <dbReference type="EMBL" id="SER35163.1"/>
    </source>
</evidence>
<accession>A0A1H9NIE6</accession>
<sequence length="68" mass="8329">MRIDHRILKTLLKCARSVTTKEYLKKALFSRDHMPCESHSYWLMIFRKSLFQTIPNRIDSQVDYFSFW</sequence>
<dbReference type="EMBL" id="FOFJ01000044">
    <property type="protein sequence ID" value="SER35163.1"/>
    <property type="molecule type" value="Genomic_DNA"/>
</dbReference>
<reference evidence="1 2" key="1">
    <citation type="submission" date="2016-10" db="EMBL/GenBank/DDBJ databases">
        <authorList>
            <person name="de Groot N.N."/>
        </authorList>
    </citation>
    <scope>NUCLEOTIDE SEQUENCE [LARGE SCALE GENOMIC DNA]</scope>
    <source>
        <strain evidence="1 2">DSM 378</strain>
    </source>
</reference>
<organism evidence="1 2">
    <name type="scientific">Azotobacter beijerinckii</name>
    <dbReference type="NCBI Taxonomy" id="170623"/>
    <lineage>
        <taxon>Bacteria</taxon>
        <taxon>Pseudomonadati</taxon>
        <taxon>Pseudomonadota</taxon>
        <taxon>Gammaproteobacteria</taxon>
        <taxon>Pseudomonadales</taxon>
        <taxon>Pseudomonadaceae</taxon>
        <taxon>Azotobacter</taxon>
    </lineage>
</organism>
<name>A0A1H9NIE6_9GAMM</name>
<evidence type="ECO:0000313" key="2">
    <source>
        <dbReference type="Proteomes" id="UP000199267"/>
    </source>
</evidence>
<protein>
    <submittedName>
        <fullName evidence="1">Uncharacterized protein</fullName>
    </submittedName>
</protein>
<dbReference type="Proteomes" id="UP000199267">
    <property type="component" value="Unassembled WGS sequence"/>
</dbReference>
<gene>
    <name evidence="1" type="ORF">SAMN04244573_03440</name>
</gene>